<dbReference type="AlphaFoldDB" id="A0A1W1ZHV1"/>
<dbReference type="RefSeq" id="WP_033391058.1">
    <property type="nucleotide sequence ID" value="NZ_FWXV01000001.1"/>
</dbReference>
<dbReference type="EMBL" id="FWXV01000001">
    <property type="protein sequence ID" value="SMC47772.1"/>
    <property type="molecule type" value="Genomic_DNA"/>
</dbReference>
<dbReference type="Proteomes" id="UP000192674">
    <property type="component" value="Unassembled WGS sequence"/>
</dbReference>
<keyword evidence="2" id="KW-1185">Reference proteome</keyword>
<dbReference type="OrthoDB" id="9833554at2"/>
<reference evidence="1 2" key="1">
    <citation type="submission" date="2017-04" db="EMBL/GenBank/DDBJ databases">
        <authorList>
            <person name="Afonso C.L."/>
            <person name="Miller P.J."/>
            <person name="Scott M.A."/>
            <person name="Spackman E."/>
            <person name="Goraichik I."/>
            <person name="Dimitrov K.M."/>
            <person name="Suarez D.L."/>
            <person name="Swayne D.E."/>
        </authorList>
    </citation>
    <scope>NUCLEOTIDE SEQUENCE [LARGE SCALE GENOMIC DNA]</scope>
    <source>
        <strain evidence="1 2">DSM 43828</strain>
    </source>
</reference>
<proteinExistence type="predicted"/>
<accession>A0A1W1ZHV1</accession>
<gene>
    <name evidence="1" type="ORF">SAMN05661093_00065</name>
</gene>
<evidence type="ECO:0000313" key="2">
    <source>
        <dbReference type="Proteomes" id="UP000192674"/>
    </source>
</evidence>
<evidence type="ECO:0000313" key="1">
    <source>
        <dbReference type="EMBL" id="SMC47772.1"/>
    </source>
</evidence>
<name>A0A1W1ZHV1_KIBAR</name>
<protein>
    <submittedName>
        <fullName evidence="1">Uncharacterized protein</fullName>
    </submittedName>
</protein>
<organism evidence="1 2">
    <name type="scientific">Kibdelosporangium aridum</name>
    <dbReference type="NCBI Taxonomy" id="2030"/>
    <lineage>
        <taxon>Bacteria</taxon>
        <taxon>Bacillati</taxon>
        <taxon>Actinomycetota</taxon>
        <taxon>Actinomycetes</taxon>
        <taxon>Pseudonocardiales</taxon>
        <taxon>Pseudonocardiaceae</taxon>
        <taxon>Kibdelosporangium</taxon>
    </lineage>
</organism>
<sequence length="122" mass="13765">MAWFNRRKKDTSSEAMREVVDDVVRDLAEDDRIQSTGPRFWLDHGYVDGDRVECAVCDKPLVVRLVKYSRVILATTDAQTGSPLICGDCGRLLCLDCALRLHPHRPSCDRCRRVGGVTSLMK</sequence>